<dbReference type="GO" id="GO:0006281">
    <property type="term" value="P:DNA repair"/>
    <property type="evidence" value="ECO:0007669"/>
    <property type="project" value="UniProtKB-KW"/>
</dbReference>
<dbReference type="PROSITE" id="PS50172">
    <property type="entry name" value="BRCT"/>
    <property type="match status" value="1"/>
</dbReference>
<evidence type="ECO:0000256" key="6">
    <source>
        <dbReference type="ARBA" id="ARBA00022723"/>
    </source>
</evidence>
<dbReference type="STRING" id="1802158.A2827_03350"/>
<dbReference type="PANTHER" id="PTHR23389">
    <property type="entry name" value="CHROMOSOME TRANSMISSION FIDELITY FACTOR 18"/>
    <property type="match status" value="1"/>
</dbReference>
<dbReference type="CDD" id="cd00114">
    <property type="entry name" value="LIGANc"/>
    <property type="match status" value="1"/>
</dbReference>
<evidence type="ECO:0000256" key="11">
    <source>
        <dbReference type="ARBA" id="ARBA00023204"/>
    </source>
</evidence>
<evidence type="ECO:0000256" key="8">
    <source>
        <dbReference type="ARBA" id="ARBA00022833"/>
    </source>
</evidence>
<dbReference type="GO" id="GO:0003677">
    <property type="term" value="F:DNA binding"/>
    <property type="evidence" value="ECO:0007669"/>
    <property type="project" value="InterPro"/>
</dbReference>
<keyword evidence="4 14" id="KW-0436">Ligase</keyword>
<dbReference type="InterPro" id="IPR013840">
    <property type="entry name" value="DNAligase_N"/>
</dbReference>
<feature type="binding site" evidence="14">
    <location>
        <position position="444"/>
    </location>
    <ligand>
        <name>Zn(2+)</name>
        <dbReference type="ChEBI" id="CHEBI:29105"/>
    </ligand>
</feature>
<dbReference type="FunFam" id="1.10.150.20:FF:000006">
    <property type="entry name" value="DNA ligase"/>
    <property type="match status" value="1"/>
</dbReference>
<feature type="binding site" evidence="14">
    <location>
        <position position="439"/>
    </location>
    <ligand>
        <name>Zn(2+)</name>
        <dbReference type="ChEBI" id="CHEBI:29105"/>
    </ligand>
</feature>
<keyword evidence="8 14" id="KW-0862">Zinc</keyword>
<sequence>MTKAEAKKRIEKLKKVINHHRYLYHVLDREEISDAALDLLKNELKKLEEEFPELITKDSPTQRVGGEPLEKFEKVEHSSPMLSIDDVFSKKEVGEWESHIKRLVLDDKFEYFCELKIDGFAISLIYNDGVLIRAATRGNGKIGEDVTQNIKTIKSIPLSLSIGEGAISVNVKRELKKIFRNGIFEMRGEVYMDKKTFDEVNREQKKKGEKEYANPRNLAAGSVRQLDPKFTASRNLKFLAYDIVGDAGQTNHSEEHEIARMLGFKTDDLAKICQNTGEVIDFWTDASSKRDSLPFHIDGVVVSVNDNRLFSRLGVAGKSPRGIRALKFAPKQTISIIEDIKVHIGRTGALTPIAHLTPVNIGGVKVRRATLHNQDEIKRLGVKIGDTVIVERAGDVIPDVVGVIEGLRTGKEKNFTMPAKCPVCANDLARPEGEVVLRCPNKNCAARSREYLHYFVSKKAFDIDGLGPKIIDQLAENNLISEPPDLFDIAEEDLMTLERFEKKSASNTVRAIEDSKSITLARFINALGIRHVGEETAEHLAQYFGSIENLEKASLEDLEKIPDVGNVVASEIREWFSDKNNSSFVKSLLKKGVRIKKPERIGTKLKGLTFVFTGSLKILTRQEAEKKVRMFGGDASGSVSAKTDYVVAGENPGSKYDKAKLLGVKVISEKQFIDMAN</sequence>
<dbReference type="NCBIfam" id="NF005932">
    <property type="entry name" value="PRK07956.1"/>
    <property type="match status" value="1"/>
</dbReference>
<keyword evidence="9 14" id="KW-0460">Magnesium</keyword>
<dbReference type="Pfam" id="PF03119">
    <property type="entry name" value="DNA_ligase_ZBD"/>
    <property type="match status" value="1"/>
</dbReference>
<keyword evidence="5 14" id="KW-0235">DNA replication</keyword>
<dbReference type="Gene3D" id="1.10.150.20">
    <property type="entry name" value="5' to 3' exonuclease, C-terminal subdomain"/>
    <property type="match status" value="2"/>
</dbReference>
<dbReference type="SUPFAM" id="SSF52113">
    <property type="entry name" value="BRCT domain"/>
    <property type="match status" value="1"/>
</dbReference>
<comment type="function">
    <text evidence="1 14">DNA ligase that catalyzes the formation of phosphodiester linkages between 5'-phosphoryl and 3'-hydroxyl groups in double-stranded DNA using NAD as a coenzyme and as the energy source for the reaction. It is essential for DNA replication and repair of damaged DNA.</text>
</comment>
<feature type="domain" description="BRCT" evidence="16">
    <location>
        <begin position="600"/>
        <end position="677"/>
    </location>
</feature>
<dbReference type="InterPro" id="IPR001357">
    <property type="entry name" value="BRCT_dom"/>
</dbReference>
<dbReference type="Pfam" id="PF01653">
    <property type="entry name" value="DNA_ligase_aden"/>
    <property type="match status" value="1"/>
</dbReference>
<dbReference type="SMART" id="SM00532">
    <property type="entry name" value="LIGANc"/>
    <property type="match status" value="1"/>
</dbReference>
<evidence type="ECO:0000259" key="16">
    <source>
        <dbReference type="PROSITE" id="PS50172"/>
    </source>
</evidence>
<dbReference type="Gene3D" id="3.40.50.10190">
    <property type="entry name" value="BRCT domain"/>
    <property type="match status" value="1"/>
</dbReference>
<dbReference type="SMART" id="SM00278">
    <property type="entry name" value="HhH1"/>
    <property type="match status" value="3"/>
</dbReference>
<dbReference type="Pfam" id="PF03120">
    <property type="entry name" value="OB_DNA_ligase"/>
    <property type="match status" value="1"/>
</dbReference>
<dbReference type="EC" id="6.5.1.2" evidence="2 14"/>
<dbReference type="InterPro" id="IPR010994">
    <property type="entry name" value="RuvA_2-like"/>
</dbReference>
<dbReference type="GO" id="GO:0046872">
    <property type="term" value="F:metal ion binding"/>
    <property type="evidence" value="ECO:0007669"/>
    <property type="project" value="UniProtKB-KW"/>
</dbReference>
<dbReference type="Gene3D" id="2.40.50.140">
    <property type="entry name" value="Nucleic acid-binding proteins"/>
    <property type="match status" value="1"/>
</dbReference>
<dbReference type="EMBL" id="MHOD01000002">
    <property type="protein sequence ID" value="OGZ58662.1"/>
    <property type="molecule type" value="Genomic_DNA"/>
</dbReference>
<comment type="catalytic activity">
    <reaction evidence="12 14">
        <text>NAD(+) + (deoxyribonucleotide)n-3'-hydroxyl + 5'-phospho-(deoxyribonucleotide)m = (deoxyribonucleotide)n+m + AMP + beta-nicotinamide D-nucleotide.</text>
        <dbReference type="EC" id="6.5.1.2"/>
    </reaction>
</comment>
<keyword evidence="7 14" id="KW-0227">DNA damage</keyword>
<dbReference type="Gene3D" id="3.30.470.30">
    <property type="entry name" value="DNA ligase/mRNA capping enzyme"/>
    <property type="match status" value="1"/>
</dbReference>
<dbReference type="PANTHER" id="PTHR23389:SF9">
    <property type="entry name" value="DNA LIGASE"/>
    <property type="match status" value="1"/>
</dbReference>
<protein>
    <recommendedName>
        <fullName evidence="3 14">DNA ligase</fullName>
        <ecNumber evidence="2 14">6.5.1.2</ecNumber>
    </recommendedName>
    <alternativeName>
        <fullName evidence="14">Polydeoxyribonucleotide synthase [NAD(+)]</fullName>
    </alternativeName>
</protein>
<evidence type="ECO:0000313" key="18">
    <source>
        <dbReference type="Proteomes" id="UP000177932"/>
    </source>
</evidence>
<comment type="caution">
    <text evidence="17">The sequence shown here is derived from an EMBL/GenBank/DDBJ whole genome shotgun (WGS) entry which is preliminary data.</text>
</comment>
<keyword evidence="14" id="KW-0464">Manganese</keyword>
<dbReference type="NCBIfam" id="TIGR00575">
    <property type="entry name" value="dnlj"/>
    <property type="match status" value="1"/>
</dbReference>
<dbReference type="InterPro" id="IPR003583">
    <property type="entry name" value="Hlx-hairpin-Hlx_DNA-bd_motif"/>
</dbReference>
<evidence type="ECO:0000256" key="10">
    <source>
        <dbReference type="ARBA" id="ARBA00023027"/>
    </source>
</evidence>
<evidence type="ECO:0000256" key="2">
    <source>
        <dbReference type="ARBA" id="ARBA00012722"/>
    </source>
</evidence>
<feature type="active site" description="N6-AMP-lysine intermediate" evidence="14">
    <location>
        <position position="116"/>
    </location>
</feature>
<dbReference type="InterPro" id="IPR041663">
    <property type="entry name" value="DisA/LigA_HHH"/>
</dbReference>
<dbReference type="InterPro" id="IPR012340">
    <property type="entry name" value="NA-bd_OB-fold"/>
</dbReference>
<evidence type="ECO:0000313" key="17">
    <source>
        <dbReference type="EMBL" id="OGZ58662.1"/>
    </source>
</evidence>
<feature type="binding site" evidence="14">
    <location>
        <position position="424"/>
    </location>
    <ligand>
        <name>Zn(2+)</name>
        <dbReference type="ChEBI" id="CHEBI:29105"/>
    </ligand>
</feature>
<name>A0A1G2H875_9BACT</name>
<dbReference type="Gene3D" id="1.10.287.610">
    <property type="entry name" value="Helix hairpin bin"/>
    <property type="match status" value="1"/>
</dbReference>
<feature type="coiled-coil region" evidence="15">
    <location>
        <begin position="30"/>
        <end position="57"/>
    </location>
</feature>
<feature type="binding site" evidence="14">
    <location>
        <position position="189"/>
    </location>
    <ligand>
        <name>NAD(+)</name>
        <dbReference type="ChEBI" id="CHEBI:57540"/>
    </ligand>
</feature>
<dbReference type="GO" id="GO:0003911">
    <property type="term" value="F:DNA ligase (NAD+) activity"/>
    <property type="evidence" value="ECO:0007669"/>
    <property type="project" value="UniProtKB-UniRule"/>
</dbReference>
<dbReference type="GO" id="GO:0005829">
    <property type="term" value="C:cytosol"/>
    <property type="evidence" value="ECO:0007669"/>
    <property type="project" value="TreeGrafter"/>
</dbReference>
<keyword evidence="15" id="KW-0175">Coiled coil</keyword>
<evidence type="ECO:0000256" key="4">
    <source>
        <dbReference type="ARBA" id="ARBA00022598"/>
    </source>
</evidence>
<evidence type="ECO:0000256" key="13">
    <source>
        <dbReference type="ARBA" id="ARBA00060881"/>
    </source>
</evidence>
<dbReference type="InterPro" id="IPR013839">
    <property type="entry name" value="DNAligase_adenylation"/>
</dbReference>
<dbReference type="SUPFAM" id="SSF56091">
    <property type="entry name" value="DNA ligase/mRNA capping enzyme, catalytic domain"/>
    <property type="match status" value="1"/>
</dbReference>
<dbReference type="InterPro" id="IPR036420">
    <property type="entry name" value="BRCT_dom_sf"/>
</dbReference>
<dbReference type="PIRSF" id="PIRSF001604">
    <property type="entry name" value="LigA"/>
    <property type="match status" value="1"/>
</dbReference>
<reference evidence="17 18" key="1">
    <citation type="journal article" date="2016" name="Nat. Commun.">
        <title>Thousands of microbial genomes shed light on interconnected biogeochemical processes in an aquifer system.</title>
        <authorList>
            <person name="Anantharaman K."/>
            <person name="Brown C.T."/>
            <person name="Hug L.A."/>
            <person name="Sharon I."/>
            <person name="Castelle C.J."/>
            <person name="Probst A.J."/>
            <person name="Thomas B.C."/>
            <person name="Singh A."/>
            <person name="Wilkins M.J."/>
            <person name="Karaoz U."/>
            <person name="Brodie E.L."/>
            <person name="Williams K.H."/>
            <person name="Hubbard S.S."/>
            <person name="Banfield J.F."/>
        </authorList>
    </citation>
    <scope>NUCLEOTIDE SEQUENCE [LARGE SCALE GENOMIC DNA]</scope>
</reference>
<keyword evidence="11 14" id="KW-0234">DNA repair</keyword>
<dbReference type="InterPro" id="IPR001679">
    <property type="entry name" value="DNA_ligase"/>
</dbReference>
<accession>A0A1G2H875</accession>
<evidence type="ECO:0000256" key="7">
    <source>
        <dbReference type="ARBA" id="ARBA00022763"/>
    </source>
</evidence>
<dbReference type="Pfam" id="PF12826">
    <property type="entry name" value="HHH_2"/>
    <property type="match status" value="1"/>
</dbReference>
<dbReference type="SUPFAM" id="SSF50249">
    <property type="entry name" value="Nucleic acid-binding proteins"/>
    <property type="match status" value="1"/>
</dbReference>
<dbReference type="HAMAP" id="MF_01588">
    <property type="entry name" value="DNA_ligase_A"/>
    <property type="match status" value="1"/>
</dbReference>
<dbReference type="GO" id="GO:0006260">
    <property type="term" value="P:DNA replication"/>
    <property type="evidence" value="ECO:0007669"/>
    <property type="project" value="UniProtKB-KW"/>
</dbReference>
<keyword evidence="10 14" id="KW-0520">NAD</keyword>
<dbReference type="InterPro" id="IPR004150">
    <property type="entry name" value="NAD_DNA_ligase_OB"/>
</dbReference>
<dbReference type="SMART" id="SM00292">
    <property type="entry name" value="BRCT"/>
    <property type="match status" value="1"/>
</dbReference>
<gene>
    <name evidence="14" type="primary">ligA</name>
    <name evidence="17" type="ORF">A2827_03350</name>
</gene>
<dbReference type="FunFam" id="2.40.50.140:FF:000012">
    <property type="entry name" value="DNA ligase"/>
    <property type="match status" value="1"/>
</dbReference>
<evidence type="ECO:0000256" key="9">
    <source>
        <dbReference type="ARBA" id="ARBA00022842"/>
    </source>
</evidence>
<evidence type="ECO:0000256" key="1">
    <source>
        <dbReference type="ARBA" id="ARBA00004067"/>
    </source>
</evidence>
<proteinExistence type="inferred from homology"/>
<evidence type="ECO:0000256" key="12">
    <source>
        <dbReference type="ARBA" id="ARBA00034005"/>
    </source>
</evidence>
<keyword evidence="6 14" id="KW-0479">Metal-binding</keyword>
<dbReference type="CDD" id="cd17748">
    <property type="entry name" value="BRCT_DNA_ligase_like"/>
    <property type="match status" value="1"/>
</dbReference>
<dbReference type="InterPro" id="IPR004149">
    <property type="entry name" value="Znf_DNAligase_C4"/>
</dbReference>
<dbReference type="FunFam" id="1.10.150.20:FF:000007">
    <property type="entry name" value="DNA ligase"/>
    <property type="match status" value="1"/>
</dbReference>
<feature type="binding site" evidence="14">
    <location>
        <position position="421"/>
    </location>
    <ligand>
        <name>Zn(2+)</name>
        <dbReference type="ChEBI" id="CHEBI:29105"/>
    </ligand>
</feature>
<dbReference type="Pfam" id="PF00533">
    <property type="entry name" value="BRCT"/>
    <property type="match status" value="1"/>
</dbReference>
<feature type="binding site" evidence="14">
    <location>
        <position position="137"/>
    </location>
    <ligand>
        <name>NAD(+)</name>
        <dbReference type="ChEBI" id="CHEBI:57540"/>
    </ligand>
</feature>
<evidence type="ECO:0000256" key="5">
    <source>
        <dbReference type="ARBA" id="ARBA00022705"/>
    </source>
</evidence>
<comment type="caution">
    <text evidence="14">Lacks conserved residue(s) required for the propagation of feature annotation.</text>
</comment>
<evidence type="ECO:0000256" key="14">
    <source>
        <dbReference type="HAMAP-Rule" id="MF_01588"/>
    </source>
</evidence>
<feature type="binding site" evidence="14">
    <location>
        <position position="327"/>
    </location>
    <ligand>
        <name>NAD(+)</name>
        <dbReference type="ChEBI" id="CHEBI:57540"/>
    </ligand>
</feature>
<dbReference type="AlphaFoldDB" id="A0A1G2H875"/>
<dbReference type="Proteomes" id="UP000177932">
    <property type="component" value="Unassembled WGS sequence"/>
</dbReference>
<dbReference type="Gene3D" id="6.20.10.30">
    <property type="match status" value="1"/>
</dbReference>
<dbReference type="SUPFAM" id="SSF47781">
    <property type="entry name" value="RuvA domain 2-like"/>
    <property type="match status" value="1"/>
</dbReference>
<comment type="cofactor">
    <cofactor evidence="14">
        <name>Mg(2+)</name>
        <dbReference type="ChEBI" id="CHEBI:18420"/>
    </cofactor>
    <cofactor evidence="14">
        <name>Mn(2+)</name>
        <dbReference type="ChEBI" id="CHEBI:29035"/>
    </cofactor>
</comment>
<evidence type="ECO:0000256" key="15">
    <source>
        <dbReference type="SAM" id="Coils"/>
    </source>
</evidence>
<feature type="binding site" evidence="14">
    <location>
        <position position="114"/>
    </location>
    <ligand>
        <name>NAD(+)</name>
        <dbReference type="ChEBI" id="CHEBI:57540"/>
    </ligand>
</feature>
<comment type="similarity">
    <text evidence="13 14">Belongs to the NAD-dependent DNA ligase family. LigA subfamily.</text>
</comment>
<evidence type="ECO:0000256" key="3">
    <source>
        <dbReference type="ARBA" id="ARBA00013308"/>
    </source>
</evidence>
<organism evidence="17 18">
    <name type="scientific">Candidatus Spechtbacteria bacterium RIFCSPHIGHO2_01_FULL_43_30</name>
    <dbReference type="NCBI Taxonomy" id="1802158"/>
    <lineage>
        <taxon>Bacteria</taxon>
        <taxon>Candidatus Spechtiibacteriota</taxon>
    </lineage>
</organism>
<feature type="binding site" evidence="14">
    <location>
        <begin position="83"/>
        <end position="84"/>
    </location>
    <ligand>
        <name>NAD(+)</name>
        <dbReference type="ChEBI" id="CHEBI:57540"/>
    </ligand>
</feature>